<dbReference type="PRINTS" id="PR00171">
    <property type="entry name" value="SUGRTRNSPORT"/>
</dbReference>
<accession>A0ABM1BQ59</accession>
<evidence type="ECO:0000256" key="4">
    <source>
        <dbReference type="ARBA" id="ARBA00022448"/>
    </source>
</evidence>
<gene>
    <name evidence="11" type="primary">LOC106470513</name>
</gene>
<dbReference type="PANTHER" id="PTHR48023">
    <property type="entry name" value="D-XYLOSE-PROTON SYMPORTER-LIKE 2"/>
    <property type="match status" value="1"/>
</dbReference>
<evidence type="ECO:0000256" key="6">
    <source>
        <dbReference type="ARBA" id="ARBA00022989"/>
    </source>
</evidence>
<proteinExistence type="inferred from homology"/>
<evidence type="ECO:0000313" key="10">
    <source>
        <dbReference type="Proteomes" id="UP000694941"/>
    </source>
</evidence>
<sequence>MNSYFGPGIISGALLQLKVEFQLNCVWQELVVSSLLCGAFLASLVGGIIVDHYGRRTSIFFAGFLFIAGSMLLCFSPTILLVLVGRFILGFGVSLSITAECTYVSELSTPKHRGMLVSLTEVGITFGFLLAFLINYLFISIPRGWQYMFGLAAVPAVLQLAGMVFLPRSPYYLLMIGKNEEAAAVLNKISPGGDTSKLIESIQRDMAQQKLITYCQLCSSKDNMSVRMAIGMGLVFLQQFTGQTNVLYYAPLIFQQVGYTSDEGATLAALGLGVIKVIAAIVSMLLVDKLGRRALLLAGVLMMATSIWFLGFVLTFDPVSQVVIQCVETPLYHQSVLHNISQSDLPTSIPKTPIALNIFLKRNLPLDRLDIHNSSDLLHNIGPASLHLIPKVPSIISPSNLTTKDRVFYETVSNSSSSVGQARLLNTTVSIDLTNSTAESGKVSSVKFMALAALMLYVFAYGVSFGPVTWLVLTEIFPTIIRGRAMSIATSLNWGTNIVMSASFLHFMESLGVGGAFIFYGSVCIGAAVIIFFVMPETKQKSLEDINLILRSGMYLKERCCCFWKSSQDYSEYHPLTESLSS</sequence>
<evidence type="ECO:0000256" key="5">
    <source>
        <dbReference type="ARBA" id="ARBA00022692"/>
    </source>
</evidence>
<keyword evidence="6 8" id="KW-1133">Transmembrane helix</keyword>
<feature type="transmembrane region" description="Helical" evidence="8">
    <location>
        <begin position="59"/>
        <end position="81"/>
    </location>
</feature>
<reference evidence="11" key="1">
    <citation type="submission" date="2025-08" db="UniProtKB">
        <authorList>
            <consortium name="RefSeq"/>
        </authorList>
    </citation>
    <scope>IDENTIFICATION</scope>
    <source>
        <tissue evidence="11">Muscle</tissue>
    </source>
</reference>
<comment type="subcellular location">
    <subcellularLocation>
        <location evidence="2">Membrane</location>
        <topology evidence="2">Multi-pass membrane protein</topology>
    </subcellularLocation>
</comment>
<feature type="transmembrane region" description="Helical" evidence="8">
    <location>
        <begin position="229"/>
        <end position="250"/>
    </location>
</feature>
<keyword evidence="4" id="KW-0813">Transport</keyword>
<evidence type="ECO:0000313" key="11">
    <source>
        <dbReference type="RefSeq" id="XP_013786526.2"/>
    </source>
</evidence>
<keyword evidence="7 8" id="KW-0472">Membrane</keyword>
<feature type="domain" description="Major facilitator superfamily (MFS) profile" evidence="9">
    <location>
        <begin position="1"/>
        <end position="539"/>
    </location>
</feature>
<feature type="transmembrane region" description="Helical" evidence="8">
    <location>
        <begin position="87"/>
        <end position="104"/>
    </location>
</feature>
<dbReference type="PROSITE" id="PS00216">
    <property type="entry name" value="SUGAR_TRANSPORT_1"/>
    <property type="match status" value="2"/>
</dbReference>
<dbReference type="InterPro" id="IPR003663">
    <property type="entry name" value="Sugar/inositol_transpt"/>
</dbReference>
<feature type="transmembrane region" description="Helical" evidence="8">
    <location>
        <begin position="448"/>
        <end position="473"/>
    </location>
</feature>
<feature type="transmembrane region" description="Helical" evidence="8">
    <location>
        <begin position="30"/>
        <end position="50"/>
    </location>
</feature>
<feature type="transmembrane region" description="Helical" evidence="8">
    <location>
        <begin position="513"/>
        <end position="534"/>
    </location>
</feature>
<evidence type="ECO:0000256" key="2">
    <source>
        <dbReference type="ARBA" id="ARBA00004141"/>
    </source>
</evidence>
<feature type="transmembrane region" description="Helical" evidence="8">
    <location>
        <begin position="294"/>
        <end position="316"/>
    </location>
</feature>
<dbReference type="SUPFAM" id="SSF103473">
    <property type="entry name" value="MFS general substrate transporter"/>
    <property type="match status" value="1"/>
</dbReference>
<keyword evidence="10" id="KW-1185">Reference proteome</keyword>
<dbReference type="InterPro" id="IPR036259">
    <property type="entry name" value="MFS_trans_sf"/>
</dbReference>
<comment type="similarity">
    <text evidence="3">Belongs to the major facilitator superfamily. Sugar transporter (TC 2.A.1.1) family. Glucose transporter subfamily.</text>
</comment>
<organism evidence="10 11">
    <name type="scientific">Limulus polyphemus</name>
    <name type="common">Atlantic horseshoe crab</name>
    <dbReference type="NCBI Taxonomy" id="6850"/>
    <lineage>
        <taxon>Eukaryota</taxon>
        <taxon>Metazoa</taxon>
        <taxon>Ecdysozoa</taxon>
        <taxon>Arthropoda</taxon>
        <taxon>Chelicerata</taxon>
        <taxon>Merostomata</taxon>
        <taxon>Xiphosura</taxon>
        <taxon>Limulidae</taxon>
        <taxon>Limulus</taxon>
    </lineage>
</organism>
<evidence type="ECO:0000256" key="8">
    <source>
        <dbReference type="SAM" id="Phobius"/>
    </source>
</evidence>
<evidence type="ECO:0000256" key="3">
    <source>
        <dbReference type="ARBA" id="ARBA00007004"/>
    </source>
</evidence>
<dbReference type="PANTHER" id="PTHR48023:SF4">
    <property type="entry name" value="D-XYLOSE-PROTON SYMPORTER-LIKE 2"/>
    <property type="match status" value="1"/>
</dbReference>
<dbReference type="InterPro" id="IPR005829">
    <property type="entry name" value="Sugar_transporter_CS"/>
</dbReference>
<feature type="transmembrane region" description="Helical" evidence="8">
    <location>
        <begin position="265"/>
        <end position="287"/>
    </location>
</feature>
<dbReference type="InterPro" id="IPR050820">
    <property type="entry name" value="MFS_Sugar_Transporter"/>
</dbReference>
<keyword evidence="5 8" id="KW-0812">Transmembrane</keyword>
<feature type="transmembrane region" description="Helical" evidence="8">
    <location>
        <begin position="145"/>
        <end position="166"/>
    </location>
</feature>
<dbReference type="RefSeq" id="XP_013786526.2">
    <property type="nucleotide sequence ID" value="XM_013931072.2"/>
</dbReference>
<dbReference type="GeneID" id="106470513"/>
<dbReference type="InterPro" id="IPR005828">
    <property type="entry name" value="MFS_sugar_transport-like"/>
</dbReference>
<dbReference type="InterPro" id="IPR020846">
    <property type="entry name" value="MFS_dom"/>
</dbReference>
<protein>
    <submittedName>
        <fullName evidence="11">Solute carrier family 2, facilitated glucose transporter member 10-like</fullName>
    </submittedName>
</protein>
<evidence type="ECO:0000256" key="7">
    <source>
        <dbReference type="ARBA" id="ARBA00023136"/>
    </source>
</evidence>
<feature type="transmembrane region" description="Helical" evidence="8">
    <location>
        <begin position="116"/>
        <end position="139"/>
    </location>
</feature>
<comment type="catalytic activity">
    <reaction evidence="1">
        <text>D-glucose(out) = D-glucose(in)</text>
        <dbReference type="Rhea" id="RHEA:60376"/>
        <dbReference type="ChEBI" id="CHEBI:4167"/>
    </reaction>
</comment>
<evidence type="ECO:0000256" key="1">
    <source>
        <dbReference type="ARBA" id="ARBA00000618"/>
    </source>
</evidence>
<dbReference type="Pfam" id="PF00083">
    <property type="entry name" value="Sugar_tr"/>
    <property type="match status" value="2"/>
</dbReference>
<dbReference type="Gene3D" id="1.20.1250.20">
    <property type="entry name" value="MFS general substrate transporter like domains"/>
    <property type="match status" value="2"/>
</dbReference>
<dbReference type="PROSITE" id="PS50850">
    <property type="entry name" value="MFS"/>
    <property type="match status" value="1"/>
</dbReference>
<name>A0ABM1BQ59_LIMPO</name>
<dbReference type="Proteomes" id="UP000694941">
    <property type="component" value="Unplaced"/>
</dbReference>
<feature type="transmembrane region" description="Helical" evidence="8">
    <location>
        <begin position="485"/>
        <end position="507"/>
    </location>
</feature>
<evidence type="ECO:0000259" key="9">
    <source>
        <dbReference type="PROSITE" id="PS50850"/>
    </source>
</evidence>